<dbReference type="Proteomes" id="UP000184440">
    <property type="component" value="Unassembled WGS sequence"/>
</dbReference>
<gene>
    <name evidence="1" type="ORF">SAMN05443668_1204</name>
</gene>
<evidence type="ECO:0000313" key="1">
    <source>
        <dbReference type="EMBL" id="SHN47048.1"/>
    </source>
</evidence>
<accession>A0A1M7RLS9</accession>
<dbReference type="OrthoDB" id="3698149at2"/>
<name>A0A1M7RLS9_9ACTN</name>
<keyword evidence="2" id="KW-1185">Reference proteome</keyword>
<dbReference type="EMBL" id="FRCS01000020">
    <property type="protein sequence ID" value="SHN47048.1"/>
    <property type="molecule type" value="Genomic_DNA"/>
</dbReference>
<organism evidence="1 2">
    <name type="scientific">Cryptosporangium aurantiacum</name>
    <dbReference type="NCBI Taxonomy" id="134849"/>
    <lineage>
        <taxon>Bacteria</taxon>
        <taxon>Bacillati</taxon>
        <taxon>Actinomycetota</taxon>
        <taxon>Actinomycetes</taxon>
        <taxon>Cryptosporangiales</taxon>
        <taxon>Cryptosporangiaceae</taxon>
        <taxon>Cryptosporangium</taxon>
    </lineage>
</organism>
<sequence length="158" mass="17355">MSGWVQVYQRTDRLLYISSSSHNMEGWTVANGWCKAVSIDVPDGQLGALIQEGLRRGDDPVDVSVEESEKFLRPILKEANVKSYTAFAKDTLSVGIERDAGGAYVIVPTRNRNRRGSGFLYLPEKQMTISPDASVDEIGSATRSGLDLSIVSESKSRK</sequence>
<evidence type="ECO:0000313" key="2">
    <source>
        <dbReference type="Proteomes" id="UP000184440"/>
    </source>
</evidence>
<dbReference type="InterPro" id="IPR037891">
    <property type="entry name" value="Cdil-like_sf"/>
</dbReference>
<protein>
    <submittedName>
        <fullName evidence="1">Uncharacterized protein</fullName>
    </submittedName>
</protein>
<proteinExistence type="predicted"/>
<reference evidence="1 2" key="1">
    <citation type="submission" date="2016-11" db="EMBL/GenBank/DDBJ databases">
        <authorList>
            <person name="Jaros S."/>
            <person name="Januszkiewicz K."/>
            <person name="Wedrychowicz H."/>
        </authorList>
    </citation>
    <scope>NUCLEOTIDE SEQUENCE [LARGE SCALE GENOMIC DNA]</scope>
    <source>
        <strain evidence="1 2">DSM 46144</strain>
    </source>
</reference>
<dbReference type="RefSeq" id="WP_073264568.1">
    <property type="nucleotide sequence ID" value="NZ_FRCS01000020.1"/>
</dbReference>
<dbReference type="Gene3D" id="3.40.1590.10">
    <property type="entry name" value="NMB0488-like"/>
    <property type="match status" value="1"/>
</dbReference>
<dbReference type="AlphaFoldDB" id="A0A1M7RLS9"/>
<dbReference type="SUPFAM" id="SSF160207">
    <property type="entry name" value="NMB0488-like"/>
    <property type="match status" value="1"/>
</dbReference>